<gene>
    <name evidence="2" type="ORF">LCGC14_2571230</name>
</gene>
<dbReference type="InterPro" id="IPR008926">
    <property type="entry name" value="RNR_R1-su_N"/>
</dbReference>
<accession>A0A0F9DA30</accession>
<proteinExistence type="predicted"/>
<dbReference type="Gene3D" id="3.20.70.20">
    <property type="match status" value="1"/>
</dbReference>
<sequence>MDLSPNALAILQDRYLQDGETPEDLFRRVAEHVAKAENTGNPSDGPISAFHEWEQKFYNLMTS</sequence>
<evidence type="ECO:0000259" key="1">
    <source>
        <dbReference type="Pfam" id="PF00317"/>
    </source>
</evidence>
<dbReference type="GO" id="GO:0004748">
    <property type="term" value="F:ribonucleoside-diphosphate reductase activity, thioredoxin disulfide as acceptor"/>
    <property type="evidence" value="ECO:0007669"/>
    <property type="project" value="InterPro"/>
</dbReference>
<dbReference type="Pfam" id="PF00317">
    <property type="entry name" value="Ribonuc_red_lgN"/>
    <property type="match status" value="1"/>
</dbReference>
<comment type="caution">
    <text evidence="2">The sequence shown here is derived from an EMBL/GenBank/DDBJ whole genome shotgun (WGS) entry which is preliminary data.</text>
</comment>
<dbReference type="EMBL" id="LAZR01042698">
    <property type="protein sequence ID" value="KKL08898.1"/>
    <property type="molecule type" value="Genomic_DNA"/>
</dbReference>
<organism evidence="2">
    <name type="scientific">marine sediment metagenome</name>
    <dbReference type="NCBI Taxonomy" id="412755"/>
    <lineage>
        <taxon>unclassified sequences</taxon>
        <taxon>metagenomes</taxon>
        <taxon>ecological metagenomes</taxon>
    </lineage>
</organism>
<feature type="non-terminal residue" evidence="2">
    <location>
        <position position="63"/>
    </location>
</feature>
<dbReference type="GO" id="GO:0009263">
    <property type="term" value="P:deoxyribonucleotide biosynthetic process"/>
    <property type="evidence" value="ECO:0007669"/>
    <property type="project" value="InterPro"/>
</dbReference>
<evidence type="ECO:0000313" key="2">
    <source>
        <dbReference type="EMBL" id="KKL08898.1"/>
    </source>
</evidence>
<dbReference type="GO" id="GO:0005524">
    <property type="term" value="F:ATP binding"/>
    <property type="evidence" value="ECO:0007669"/>
    <property type="project" value="InterPro"/>
</dbReference>
<dbReference type="InterPro" id="IPR013509">
    <property type="entry name" value="RNR_lsu_N"/>
</dbReference>
<protein>
    <recommendedName>
        <fullName evidence="1">Ribonucleotide reductase large subunit N-terminal domain-containing protein</fullName>
    </recommendedName>
</protein>
<dbReference type="SUPFAM" id="SSF48168">
    <property type="entry name" value="R1 subunit of ribonucleotide reductase, N-terminal domain"/>
    <property type="match status" value="1"/>
</dbReference>
<reference evidence="2" key="1">
    <citation type="journal article" date="2015" name="Nature">
        <title>Complex archaea that bridge the gap between prokaryotes and eukaryotes.</title>
        <authorList>
            <person name="Spang A."/>
            <person name="Saw J.H."/>
            <person name="Jorgensen S.L."/>
            <person name="Zaremba-Niedzwiedzka K."/>
            <person name="Martijn J."/>
            <person name="Lind A.E."/>
            <person name="van Eijk R."/>
            <person name="Schleper C."/>
            <person name="Guy L."/>
            <person name="Ettema T.J."/>
        </authorList>
    </citation>
    <scope>NUCLEOTIDE SEQUENCE</scope>
</reference>
<name>A0A0F9DA30_9ZZZZ</name>
<dbReference type="AlphaFoldDB" id="A0A0F9DA30"/>
<feature type="domain" description="Ribonucleotide reductase large subunit N-terminal" evidence="1">
    <location>
        <begin position="1"/>
        <end position="63"/>
    </location>
</feature>